<dbReference type="GO" id="GO:0020037">
    <property type="term" value="F:heme binding"/>
    <property type="evidence" value="ECO:0007669"/>
    <property type="project" value="InterPro"/>
</dbReference>
<sequence length="325" mass="36465">MSMIWGDTLNGEDGSVINAEFRAVIDEDVELLGALNISDFFPLLAWFDIQGVERRMKMISHRLEDILDSAINRHSTGNPKLQKDFLGHLLQLTKLDDPATSLTLPQVKAILMDIVIGGTDTTAAMVEWAMAEMLQHPRVVRKFQEELTEVVGLNNTVEEVHLPKLKYLNAVVKETLRMHPSSPLLIPHCPSKDTSVGGYMVPKGARIFLNVYAIQRDPKLWEDPLLFQPERFLSTSSASVDYLGSHFQFLPFGSGRRICPGIPLAERMSVLVLASLMNAFEWKLPTDTTEVDFSEKFGLVVKKSEPLIAVPVIRLSSLELYSYND</sequence>
<dbReference type="PRINTS" id="PR00385">
    <property type="entry name" value="P450"/>
</dbReference>
<dbReference type="InterPro" id="IPR036396">
    <property type="entry name" value="Cyt_P450_sf"/>
</dbReference>
<dbReference type="InterPro" id="IPR002401">
    <property type="entry name" value="Cyt_P450_E_grp-I"/>
</dbReference>
<keyword evidence="1 2" id="KW-0408">Iron</keyword>
<evidence type="ECO:0000313" key="3">
    <source>
        <dbReference type="EnsemblPlants" id="AUR62027282-RA:cds"/>
    </source>
</evidence>
<feature type="binding site" description="axial binding residue" evidence="1">
    <location>
        <position position="259"/>
    </location>
    <ligand>
        <name>heme</name>
        <dbReference type="ChEBI" id="CHEBI:30413"/>
    </ligand>
    <ligandPart>
        <name>Fe</name>
        <dbReference type="ChEBI" id="CHEBI:18248"/>
    </ligandPart>
</feature>
<dbReference type="AlphaFoldDB" id="A0A803MCT9"/>
<dbReference type="GO" id="GO:0005506">
    <property type="term" value="F:iron ion binding"/>
    <property type="evidence" value="ECO:0007669"/>
    <property type="project" value="InterPro"/>
</dbReference>
<dbReference type="Gene3D" id="1.10.630.10">
    <property type="entry name" value="Cytochrome P450"/>
    <property type="match status" value="1"/>
</dbReference>
<evidence type="ECO:0000313" key="4">
    <source>
        <dbReference type="Proteomes" id="UP000596660"/>
    </source>
</evidence>
<dbReference type="InterPro" id="IPR001128">
    <property type="entry name" value="Cyt_P450"/>
</dbReference>
<dbReference type="PANTHER" id="PTHR47951">
    <property type="entry name" value="OS08G0547900 PROTEIN"/>
    <property type="match status" value="1"/>
</dbReference>
<comment type="similarity">
    <text evidence="2">Belongs to the cytochrome P450 family.</text>
</comment>
<reference evidence="3" key="2">
    <citation type="submission" date="2021-03" db="UniProtKB">
        <authorList>
            <consortium name="EnsemblPlants"/>
        </authorList>
    </citation>
    <scope>IDENTIFICATION</scope>
</reference>
<dbReference type="OMA" id="VERRMKM"/>
<evidence type="ECO:0000256" key="2">
    <source>
        <dbReference type="RuleBase" id="RU000461"/>
    </source>
</evidence>
<dbReference type="GO" id="GO:0016705">
    <property type="term" value="F:oxidoreductase activity, acting on paired donors, with incorporation or reduction of molecular oxygen"/>
    <property type="evidence" value="ECO:0007669"/>
    <property type="project" value="InterPro"/>
</dbReference>
<dbReference type="Gramene" id="AUR62027282-RA">
    <property type="protein sequence ID" value="AUR62027282-RA:cds"/>
    <property type="gene ID" value="AUR62027282"/>
</dbReference>
<organism evidence="3 4">
    <name type="scientific">Chenopodium quinoa</name>
    <name type="common">Quinoa</name>
    <dbReference type="NCBI Taxonomy" id="63459"/>
    <lineage>
        <taxon>Eukaryota</taxon>
        <taxon>Viridiplantae</taxon>
        <taxon>Streptophyta</taxon>
        <taxon>Embryophyta</taxon>
        <taxon>Tracheophyta</taxon>
        <taxon>Spermatophyta</taxon>
        <taxon>Magnoliopsida</taxon>
        <taxon>eudicotyledons</taxon>
        <taxon>Gunneridae</taxon>
        <taxon>Pentapetalae</taxon>
        <taxon>Caryophyllales</taxon>
        <taxon>Chenopodiaceae</taxon>
        <taxon>Chenopodioideae</taxon>
        <taxon>Atripliceae</taxon>
        <taxon>Chenopodium</taxon>
    </lineage>
</organism>
<keyword evidence="2" id="KW-0503">Monooxygenase</keyword>
<dbReference type="InterPro" id="IPR017972">
    <property type="entry name" value="Cyt_P450_CS"/>
</dbReference>
<accession>A0A803MCT9</accession>
<name>A0A803MCT9_CHEQI</name>
<protein>
    <submittedName>
        <fullName evidence="3">Uncharacterized protein</fullName>
    </submittedName>
</protein>
<proteinExistence type="inferred from homology"/>
<dbReference type="PRINTS" id="PR00463">
    <property type="entry name" value="EP450I"/>
</dbReference>
<keyword evidence="1 2" id="KW-0349">Heme</keyword>
<keyword evidence="1 2" id="KW-0479">Metal-binding</keyword>
<dbReference type="GO" id="GO:0004497">
    <property type="term" value="F:monooxygenase activity"/>
    <property type="evidence" value="ECO:0007669"/>
    <property type="project" value="UniProtKB-KW"/>
</dbReference>
<reference evidence="3" key="1">
    <citation type="journal article" date="2017" name="Nature">
        <title>The genome of Chenopodium quinoa.</title>
        <authorList>
            <person name="Jarvis D.E."/>
            <person name="Ho Y.S."/>
            <person name="Lightfoot D.J."/>
            <person name="Schmoeckel S.M."/>
            <person name="Li B."/>
            <person name="Borm T.J.A."/>
            <person name="Ohyanagi H."/>
            <person name="Mineta K."/>
            <person name="Michell C.T."/>
            <person name="Saber N."/>
            <person name="Kharbatia N.M."/>
            <person name="Rupper R.R."/>
            <person name="Sharp A.R."/>
            <person name="Dally N."/>
            <person name="Boughton B.A."/>
            <person name="Woo Y.H."/>
            <person name="Gao G."/>
            <person name="Schijlen E.G.W.M."/>
            <person name="Guo X."/>
            <person name="Momin A.A."/>
            <person name="Negrao S."/>
            <person name="Al-Babili S."/>
            <person name="Gehring C."/>
            <person name="Roessner U."/>
            <person name="Jung C."/>
            <person name="Murphy K."/>
            <person name="Arold S.T."/>
            <person name="Gojobori T."/>
            <person name="van der Linden C.G."/>
            <person name="van Loo E.N."/>
            <person name="Jellen E.N."/>
            <person name="Maughan P.J."/>
            <person name="Tester M."/>
        </authorList>
    </citation>
    <scope>NUCLEOTIDE SEQUENCE [LARGE SCALE GENOMIC DNA]</scope>
    <source>
        <strain evidence="3">cv. PI 614886</strain>
    </source>
</reference>
<keyword evidence="2" id="KW-0560">Oxidoreductase</keyword>
<dbReference type="Pfam" id="PF00067">
    <property type="entry name" value="p450"/>
    <property type="match status" value="1"/>
</dbReference>
<dbReference type="Proteomes" id="UP000596660">
    <property type="component" value="Unplaced"/>
</dbReference>
<dbReference type="SUPFAM" id="SSF48264">
    <property type="entry name" value="Cytochrome P450"/>
    <property type="match status" value="1"/>
</dbReference>
<dbReference type="EnsemblPlants" id="AUR62027282-RA">
    <property type="protein sequence ID" value="AUR62027282-RA:cds"/>
    <property type="gene ID" value="AUR62027282"/>
</dbReference>
<comment type="cofactor">
    <cofactor evidence="1">
        <name>heme</name>
        <dbReference type="ChEBI" id="CHEBI:30413"/>
    </cofactor>
</comment>
<keyword evidence="4" id="KW-1185">Reference proteome</keyword>
<dbReference type="FunFam" id="1.10.630.10:FF:000207">
    <property type="entry name" value="Putative cytochrome P450 superfamily protein"/>
    <property type="match status" value="1"/>
</dbReference>
<dbReference type="PANTHER" id="PTHR47951:SF7">
    <property type="entry name" value="FLAVONOID 3',5'-HYDROXYLASE-LIKE ISOFORM X1"/>
    <property type="match status" value="1"/>
</dbReference>
<dbReference type="PROSITE" id="PS00086">
    <property type="entry name" value="CYTOCHROME_P450"/>
    <property type="match status" value="1"/>
</dbReference>
<evidence type="ECO:0000256" key="1">
    <source>
        <dbReference type="PIRSR" id="PIRSR602401-1"/>
    </source>
</evidence>